<dbReference type="InterPro" id="IPR002156">
    <property type="entry name" value="RNaseH_domain"/>
</dbReference>
<dbReference type="InterPro" id="IPR036397">
    <property type="entry name" value="RNaseH_sf"/>
</dbReference>
<keyword evidence="3" id="KW-1185">Reference proteome</keyword>
<dbReference type="AlphaFoldDB" id="A0A392M2A9"/>
<protein>
    <submittedName>
        <fullName evidence="2">Cytochrome P450</fullName>
    </submittedName>
</protein>
<dbReference type="SUPFAM" id="SSF53098">
    <property type="entry name" value="Ribonuclease H-like"/>
    <property type="match status" value="1"/>
</dbReference>
<comment type="caution">
    <text evidence="2">The sequence shown here is derived from an EMBL/GenBank/DDBJ whole genome shotgun (WGS) entry which is preliminary data.</text>
</comment>
<dbReference type="CDD" id="cd06222">
    <property type="entry name" value="RNase_H_like"/>
    <property type="match status" value="1"/>
</dbReference>
<reference evidence="2 3" key="1">
    <citation type="journal article" date="2018" name="Front. Plant Sci.">
        <title>Red Clover (Trifolium pratense) and Zigzag Clover (T. medium) - A Picture of Genomic Similarities and Differences.</title>
        <authorList>
            <person name="Dluhosova J."/>
            <person name="Istvanek J."/>
            <person name="Nedelnik J."/>
            <person name="Repkova J."/>
        </authorList>
    </citation>
    <scope>NUCLEOTIDE SEQUENCE [LARGE SCALE GENOMIC DNA]</scope>
    <source>
        <strain evidence="3">cv. 10/8</strain>
        <tissue evidence="2">Leaf</tissue>
    </source>
</reference>
<evidence type="ECO:0000313" key="3">
    <source>
        <dbReference type="Proteomes" id="UP000265520"/>
    </source>
</evidence>
<dbReference type="EMBL" id="LXQA010002261">
    <property type="protein sequence ID" value="MCH81405.1"/>
    <property type="molecule type" value="Genomic_DNA"/>
</dbReference>
<evidence type="ECO:0000259" key="1">
    <source>
        <dbReference type="Pfam" id="PF13456"/>
    </source>
</evidence>
<dbReference type="Proteomes" id="UP000265520">
    <property type="component" value="Unassembled WGS sequence"/>
</dbReference>
<dbReference type="PANTHER" id="PTHR47074:SF48">
    <property type="entry name" value="POLYNUCLEOTIDYL TRANSFERASE, RIBONUCLEASE H-LIKE SUPERFAMILY PROTEIN"/>
    <property type="match status" value="1"/>
</dbReference>
<dbReference type="InterPro" id="IPR012337">
    <property type="entry name" value="RNaseH-like_sf"/>
</dbReference>
<organism evidence="2 3">
    <name type="scientific">Trifolium medium</name>
    <dbReference type="NCBI Taxonomy" id="97028"/>
    <lineage>
        <taxon>Eukaryota</taxon>
        <taxon>Viridiplantae</taxon>
        <taxon>Streptophyta</taxon>
        <taxon>Embryophyta</taxon>
        <taxon>Tracheophyta</taxon>
        <taxon>Spermatophyta</taxon>
        <taxon>Magnoliopsida</taxon>
        <taxon>eudicotyledons</taxon>
        <taxon>Gunneridae</taxon>
        <taxon>Pentapetalae</taxon>
        <taxon>rosids</taxon>
        <taxon>fabids</taxon>
        <taxon>Fabales</taxon>
        <taxon>Fabaceae</taxon>
        <taxon>Papilionoideae</taxon>
        <taxon>50 kb inversion clade</taxon>
        <taxon>NPAAA clade</taxon>
        <taxon>Hologalegina</taxon>
        <taxon>IRL clade</taxon>
        <taxon>Trifolieae</taxon>
        <taxon>Trifolium</taxon>
    </lineage>
</organism>
<gene>
    <name evidence="2" type="ORF">A2U01_0002192</name>
</gene>
<evidence type="ECO:0000313" key="2">
    <source>
        <dbReference type="EMBL" id="MCH81405.1"/>
    </source>
</evidence>
<dbReference type="InterPro" id="IPR044730">
    <property type="entry name" value="RNase_H-like_dom_plant"/>
</dbReference>
<name>A0A392M2A9_9FABA</name>
<sequence>MIQQRLTGNNNVAELVFSILQPKTASVVYDRACMVLTEWQSAQAEHKERNNRQQQPAEVSWTKPSPGRYKCNIDASFSPGLNRVGLGTCIRDDQGSFVLAKTEWFSPICEVDMGEAQGLLRAFKWVRDLQLDNVDFELDAKTVVMKVLSKNDDISELGEVIKDCQQLHNTFLRNSKVEFIRRQINVAAHVLARVAPSLASFRIFTDTPTCIHNIIINETL</sequence>
<accession>A0A392M2A9</accession>
<dbReference type="InterPro" id="IPR052929">
    <property type="entry name" value="RNase_H-like_EbsB-rel"/>
</dbReference>
<dbReference type="Gene3D" id="3.30.420.10">
    <property type="entry name" value="Ribonuclease H-like superfamily/Ribonuclease H"/>
    <property type="match status" value="1"/>
</dbReference>
<dbReference type="GO" id="GO:0003676">
    <property type="term" value="F:nucleic acid binding"/>
    <property type="evidence" value="ECO:0007669"/>
    <property type="project" value="InterPro"/>
</dbReference>
<feature type="domain" description="RNase H type-1" evidence="1">
    <location>
        <begin position="72"/>
        <end position="194"/>
    </location>
</feature>
<dbReference type="Pfam" id="PF13456">
    <property type="entry name" value="RVT_3"/>
    <property type="match status" value="1"/>
</dbReference>
<proteinExistence type="predicted"/>
<dbReference type="PANTHER" id="PTHR47074">
    <property type="entry name" value="BNAC02G40300D PROTEIN"/>
    <property type="match status" value="1"/>
</dbReference>
<dbReference type="GO" id="GO:0004523">
    <property type="term" value="F:RNA-DNA hybrid ribonuclease activity"/>
    <property type="evidence" value="ECO:0007669"/>
    <property type="project" value="InterPro"/>
</dbReference>